<protein>
    <submittedName>
        <fullName evidence="1">Transcription factor COE1</fullName>
    </submittedName>
</protein>
<evidence type="ECO:0000313" key="2">
    <source>
        <dbReference type="Proteomes" id="UP001151516"/>
    </source>
</evidence>
<dbReference type="SMART" id="SM00367">
    <property type="entry name" value="LRR_CC"/>
    <property type="match status" value="3"/>
</dbReference>
<proteinExistence type="predicted"/>
<organism evidence="1 2">
    <name type="scientific">Coemansia spiralis</name>
    <dbReference type="NCBI Taxonomy" id="417178"/>
    <lineage>
        <taxon>Eukaryota</taxon>
        <taxon>Fungi</taxon>
        <taxon>Fungi incertae sedis</taxon>
        <taxon>Zoopagomycota</taxon>
        <taxon>Kickxellomycotina</taxon>
        <taxon>Kickxellomycetes</taxon>
        <taxon>Kickxellales</taxon>
        <taxon>Kickxellaceae</taxon>
        <taxon>Coemansia</taxon>
    </lineage>
</organism>
<dbReference type="AlphaFoldDB" id="A0A9W8L1V8"/>
<dbReference type="EMBL" id="JANBTX010000262">
    <property type="protein sequence ID" value="KAJ2683749.1"/>
    <property type="molecule type" value="Genomic_DNA"/>
</dbReference>
<sequence length="291" mass="33081">MDLVSGHLAKRDLAQLCLVCKHAWQLVAPFMWDTPSLRTVSQLQLLSRSVGVALPLAVDDCKCYGDLLFSLDLSGVADRWDTVDYDTLAPIFRYCPRLQELNMSGCQKLTDAQFEQLFTYNAPLCSSLVSVDFSDTYFLASSVSRVVELLPGVIGLKLNVTTTDDNVLVAISQSMPDLERLEIERCGVSDIGIQALDEGCPDLVYLHTEMCGGITDTALVQQINDREEQEEFDMATYIACHRAFYGDYDSDDGYDDYSDYEGYDSDFYEFNYDKDDPDYYEKIERDCRRYY</sequence>
<dbReference type="Gene3D" id="3.80.10.10">
    <property type="entry name" value="Ribonuclease Inhibitor"/>
    <property type="match status" value="1"/>
</dbReference>
<accession>A0A9W8L1V8</accession>
<comment type="caution">
    <text evidence="1">The sequence shown here is derived from an EMBL/GenBank/DDBJ whole genome shotgun (WGS) entry which is preliminary data.</text>
</comment>
<dbReference type="Proteomes" id="UP001151516">
    <property type="component" value="Unassembled WGS sequence"/>
</dbReference>
<keyword evidence="2" id="KW-1185">Reference proteome</keyword>
<evidence type="ECO:0000313" key="1">
    <source>
        <dbReference type="EMBL" id="KAJ2683749.1"/>
    </source>
</evidence>
<name>A0A9W8L1V8_9FUNG</name>
<dbReference type="InterPro" id="IPR006553">
    <property type="entry name" value="Leu-rich_rpt_Cys-con_subtyp"/>
</dbReference>
<dbReference type="OrthoDB" id="421226at2759"/>
<dbReference type="InterPro" id="IPR032675">
    <property type="entry name" value="LRR_dom_sf"/>
</dbReference>
<dbReference type="PANTHER" id="PTHR13318:SF95">
    <property type="entry name" value="F-BOX PROTEIN YLR352W"/>
    <property type="match status" value="1"/>
</dbReference>
<dbReference type="SUPFAM" id="SSF52047">
    <property type="entry name" value="RNI-like"/>
    <property type="match status" value="1"/>
</dbReference>
<dbReference type="PANTHER" id="PTHR13318">
    <property type="entry name" value="PARTNER OF PAIRED, ISOFORM B-RELATED"/>
    <property type="match status" value="1"/>
</dbReference>
<reference evidence="1" key="1">
    <citation type="submission" date="2022-07" db="EMBL/GenBank/DDBJ databases">
        <title>Phylogenomic reconstructions and comparative analyses of Kickxellomycotina fungi.</title>
        <authorList>
            <person name="Reynolds N.K."/>
            <person name="Stajich J.E."/>
            <person name="Barry K."/>
            <person name="Grigoriev I.V."/>
            <person name="Crous P."/>
            <person name="Smith M.E."/>
        </authorList>
    </citation>
    <scope>NUCLEOTIDE SEQUENCE</scope>
    <source>
        <strain evidence="1">CBS 109367</strain>
    </source>
</reference>
<gene>
    <name evidence="1" type="primary">EBF1</name>
    <name evidence="1" type="ORF">IWW39_005317</name>
</gene>
<dbReference type="GO" id="GO:0019005">
    <property type="term" value="C:SCF ubiquitin ligase complex"/>
    <property type="evidence" value="ECO:0007669"/>
    <property type="project" value="TreeGrafter"/>
</dbReference>
<dbReference type="GO" id="GO:0031146">
    <property type="term" value="P:SCF-dependent proteasomal ubiquitin-dependent protein catabolic process"/>
    <property type="evidence" value="ECO:0007669"/>
    <property type="project" value="TreeGrafter"/>
</dbReference>